<evidence type="ECO:0000256" key="5">
    <source>
        <dbReference type="ARBA" id="ARBA00022490"/>
    </source>
</evidence>
<dbReference type="GO" id="GO:0004134">
    <property type="term" value="F:4-alpha-glucanotransferase activity"/>
    <property type="evidence" value="ECO:0007669"/>
    <property type="project" value="UniProtKB-EC"/>
</dbReference>
<accession>A0ABQ9WSV9</accession>
<keyword evidence="7 12" id="KW-0808">Transferase</keyword>
<dbReference type="PROSITE" id="PS51166">
    <property type="entry name" value="CBM20"/>
    <property type="match status" value="1"/>
</dbReference>
<comment type="catalytic activity">
    <reaction evidence="1">
        <text>Transfers a segment of a (1-&gt;4)-alpha-D-glucan to a new position in an acceptor, which may be glucose or a (1-&gt;4)-alpha-D-glucan.</text>
        <dbReference type="EC" id="2.4.1.25"/>
    </reaction>
</comment>
<comment type="similarity">
    <text evidence="3">Belongs to the disproportionating enzyme family.</text>
</comment>
<dbReference type="InterPro" id="IPR002044">
    <property type="entry name" value="CBM20"/>
</dbReference>
<evidence type="ECO:0000256" key="2">
    <source>
        <dbReference type="ARBA" id="ARBA00004496"/>
    </source>
</evidence>
<dbReference type="InterPro" id="IPR017853">
    <property type="entry name" value="GH"/>
</dbReference>
<dbReference type="InterPro" id="IPR003385">
    <property type="entry name" value="Glyco_hydro_77"/>
</dbReference>
<dbReference type="SUPFAM" id="SSF51445">
    <property type="entry name" value="(Trans)glycosidases"/>
    <property type="match status" value="1"/>
</dbReference>
<evidence type="ECO:0000256" key="4">
    <source>
        <dbReference type="ARBA" id="ARBA00012560"/>
    </source>
</evidence>
<evidence type="ECO:0000256" key="6">
    <source>
        <dbReference type="ARBA" id="ARBA00022676"/>
    </source>
</evidence>
<keyword evidence="8" id="KW-0119">Carbohydrate metabolism</keyword>
<dbReference type="EC" id="2.4.1.25" evidence="4"/>
<evidence type="ECO:0000256" key="3">
    <source>
        <dbReference type="ARBA" id="ARBA00005684"/>
    </source>
</evidence>
<evidence type="ECO:0000256" key="8">
    <source>
        <dbReference type="ARBA" id="ARBA00023277"/>
    </source>
</evidence>
<evidence type="ECO:0000313" key="13">
    <source>
        <dbReference type="Proteomes" id="UP001281761"/>
    </source>
</evidence>
<dbReference type="EMBL" id="JARBJD010000399">
    <property type="protein sequence ID" value="KAK2942576.1"/>
    <property type="molecule type" value="Genomic_DNA"/>
</dbReference>
<proteinExistence type="inferred from homology"/>
<dbReference type="Pfam" id="PF00686">
    <property type="entry name" value="CBM_20"/>
    <property type="match status" value="1"/>
</dbReference>
<dbReference type="SMART" id="SM01065">
    <property type="entry name" value="CBM_2"/>
    <property type="match status" value="2"/>
</dbReference>
<gene>
    <name evidence="12" type="ORF">BLNAU_22513</name>
</gene>
<evidence type="ECO:0000256" key="7">
    <source>
        <dbReference type="ARBA" id="ARBA00022679"/>
    </source>
</evidence>
<protein>
    <recommendedName>
        <fullName evidence="4">4-alpha-glucanotransferase</fullName>
        <ecNumber evidence="4">2.4.1.25</ecNumber>
    </recommendedName>
    <alternativeName>
        <fullName evidence="9">Amylomaltase</fullName>
    </alternativeName>
    <alternativeName>
        <fullName evidence="10">Disproportionating enzyme</fullName>
    </alternativeName>
</protein>
<evidence type="ECO:0000256" key="9">
    <source>
        <dbReference type="ARBA" id="ARBA00031423"/>
    </source>
</evidence>
<feature type="domain" description="CBM20" evidence="11">
    <location>
        <begin position="1"/>
        <end position="99"/>
    </location>
</feature>
<keyword evidence="5" id="KW-0963">Cytoplasm</keyword>
<dbReference type="CDD" id="cd05467">
    <property type="entry name" value="CBM20"/>
    <property type="match status" value="1"/>
</dbReference>
<evidence type="ECO:0000313" key="12">
    <source>
        <dbReference type="EMBL" id="KAK2942576.1"/>
    </source>
</evidence>
<comment type="subcellular location">
    <subcellularLocation>
        <location evidence="2">Cytoplasm</location>
    </subcellularLocation>
</comment>
<reference evidence="12 13" key="1">
    <citation type="journal article" date="2022" name="bioRxiv">
        <title>Genomics of Preaxostyla Flagellates Illuminates Evolutionary Transitions and the Path Towards Mitochondrial Loss.</title>
        <authorList>
            <person name="Novak L.V.F."/>
            <person name="Treitli S.C."/>
            <person name="Pyrih J."/>
            <person name="Halakuc P."/>
            <person name="Pipaliya S.V."/>
            <person name="Vacek V."/>
            <person name="Brzon O."/>
            <person name="Soukal P."/>
            <person name="Eme L."/>
            <person name="Dacks J.B."/>
            <person name="Karnkowska A."/>
            <person name="Elias M."/>
            <person name="Hampl V."/>
        </authorList>
    </citation>
    <scope>NUCLEOTIDE SEQUENCE [LARGE SCALE GENOMIC DNA]</scope>
    <source>
        <strain evidence="12">NAU3</strain>
        <tissue evidence="12">Gut</tissue>
    </source>
</reference>
<dbReference type="InterPro" id="IPR013783">
    <property type="entry name" value="Ig-like_fold"/>
</dbReference>
<dbReference type="PANTHER" id="PTHR32518:SF3">
    <property type="entry name" value="4-ALPHA-GLUCANOTRANSFERASE"/>
    <property type="match status" value="1"/>
</dbReference>
<evidence type="ECO:0000259" key="11">
    <source>
        <dbReference type="PROSITE" id="PS51166"/>
    </source>
</evidence>
<evidence type="ECO:0000256" key="1">
    <source>
        <dbReference type="ARBA" id="ARBA00000439"/>
    </source>
</evidence>
<organism evidence="12 13">
    <name type="scientific">Blattamonas nauphoetae</name>
    <dbReference type="NCBI Taxonomy" id="2049346"/>
    <lineage>
        <taxon>Eukaryota</taxon>
        <taxon>Metamonada</taxon>
        <taxon>Preaxostyla</taxon>
        <taxon>Oxymonadida</taxon>
        <taxon>Blattamonas</taxon>
    </lineage>
</organism>
<comment type="caution">
    <text evidence="12">The sequence shown here is derived from an EMBL/GenBank/DDBJ whole genome shotgun (WGS) entry which is preliminary data.</text>
</comment>
<sequence>MPHATVLFSVRYEHTICGDSLLICGSLPELGNWDSEKAVTMSGFEGNWTAYVSIPIGTPFEYKYIYRSSTGQFWDHENHSRTIQIPVGEIIEIRDLWSLPPTDNERLRRTAFIKGVCQRRAHSQPPSFPDGSDSQNVTVLFETSVPLINNHETVHVVDSDGMKPLFDSTPSQPFSDSEHPIFTGVTSVPTTEFPFNYRFALSENDGNTFSEIENGNPHICLPPIPIMIEAADCQVWVLRNAVPTQIHITKAIDENIIKPLTCPHAKYLIIRSPEFRYPNSAHFKAAGLAIPVFSLRTEHSLGVGEFSDLPQMAEFCHRTGMHVLQILPITDTTVNFVHWRDSYPYSSVSSFALHPIYINIDSLTPIPHDIEEQLPKLRVELDLPHLDYEKTLSTKMSFLRQIFDFHVSKNIISSDDAFIQFQKDSSYWLPSYCCFKTLAEQFQTTNWQKWPADHTEASSVASRISQMSQPTDPQHSTFHFHEWVQYHLDKQLRQASSICADRYQVALKGDIPIGVDPNSADTWFFRDYFRTGTKSGAPPDAFAMFGQNWGFPTYNWEKIIEDDFSWFANRLKVMERSFSLFRIDHLLGFFRIWEIPSNCESGLHARFYPGTMVHKNDLPQWGLNHPIGLTRYTLPVISYEMLLDQFGIEEGRKVLGFFFQQAPHGWPGDICFRPEFATEEQIAQAVRKQRNVDDSSPPDVLRELDVYLKKFWVLTNSVCLYSYGDWVVPRFGMNKSLNWQKLPDSEKAALENMEKEYFNDWHKPTWWDSADQKFRLICKNTSMLVCGEDLGMVSNIVPPLMKLHHILGLRVQRMPQDESQAFSHPNNAEYETVVTTSTHDCPPLRAWWQMFNPKRTDYESFLQTPDGNLAWRKRQHYWEVFLGHRSLAPNVLPSSELGRILDMHVYSPSMLCILPYQDWTSIAQEDSEVVVEDVWDEVINEPDNRFHSWDYRMRCTLEKLNSKTNLIGEIRRKVEDSGRMKGH</sequence>
<dbReference type="InterPro" id="IPR013784">
    <property type="entry name" value="Carb-bd-like_fold"/>
</dbReference>
<dbReference type="Gene3D" id="2.60.40.10">
    <property type="entry name" value="Immunoglobulins"/>
    <property type="match status" value="1"/>
</dbReference>
<keyword evidence="13" id="KW-1185">Reference proteome</keyword>
<dbReference type="Gene3D" id="3.20.20.80">
    <property type="entry name" value="Glycosidases"/>
    <property type="match status" value="2"/>
</dbReference>
<dbReference type="SUPFAM" id="SSF49452">
    <property type="entry name" value="Starch-binding domain-like"/>
    <property type="match status" value="1"/>
</dbReference>
<dbReference type="Proteomes" id="UP001281761">
    <property type="component" value="Unassembled WGS sequence"/>
</dbReference>
<evidence type="ECO:0000256" key="10">
    <source>
        <dbReference type="ARBA" id="ARBA00031501"/>
    </source>
</evidence>
<keyword evidence="6 12" id="KW-0328">Glycosyltransferase</keyword>
<dbReference type="PANTHER" id="PTHR32518">
    <property type="match status" value="1"/>
</dbReference>
<name>A0ABQ9WSV9_9EUKA</name>
<dbReference type="Pfam" id="PF02446">
    <property type="entry name" value="Glyco_hydro_77"/>
    <property type="match status" value="1"/>
</dbReference>